<dbReference type="InterPro" id="IPR007165">
    <property type="entry name" value="Phage_holin_4_2"/>
</dbReference>
<protein>
    <submittedName>
        <fullName evidence="2">Phage holin family protein</fullName>
    </submittedName>
</protein>
<feature type="transmembrane region" description="Helical" evidence="1">
    <location>
        <begin position="89"/>
        <end position="111"/>
    </location>
</feature>
<dbReference type="RefSeq" id="WP_313976591.1">
    <property type="nucleotide sequence ID" value="NZ_JASJOS010000002.1"/>
</dbReference>
<dbReference type="PANTHER" id="PTHR37309:SF1">
    <property type="entry name" value="SLR0284 PROTEIN"/>
    <property type="match status" value="1"/>
</dbReference>
<dbReference type="Pfam" id="PF04020">
    <property type="entry name" value="Phage_holin_4_2"/>
    <property type="match status" value="1"/>
</dbReference>
<keyword evidence="1" id="KW-1133">Transmembrane helix</keyword>
<comment type="caution">
    <text evidence="2">The sequence shown here is derived from an EMBL/GenBank/DDBJ whole genome shotgun (WGS) entry which is preliminary data.</text>
</comment>
<evidence type="ECO:0000313" key="3">
    <source>
        <dbReference type="Proteomes" id="UP001241110"/>
    </source>
</evidence>
<feature type="transmembrane region" description="Helical" evidence="1">
    <location>
        <begin position="28"/>
        <end position="47"/>
    </location>
</feature>
<dbReference type="EMBL" id="JASJOS010000002">
    <property type="protein sequence ID" value="MDJ1480023.1"/>
    <property type="molecule type" value="Genomic_DNA"/>
</dbReference>
<name>A0AAE3QNW7_9BACT</name>
<sequence>MNLLIRLIVSTLAVIISAKILPGVHLKGGLGTAIIVAIVLGLLNTFLKPVLTFLTIPLTIITLGLFLLVINVIIVYITMALVDGFHVDGFLWALIFSFVMSIVGAILSSLFDD</sequence>
<gene>
    <name evidence="2" type="ORF">QNI16_05960</name>
</gene>
<keyword evidence="1" id="KW-0812">Transmembrane</keyword>
<accession>A0AAE3QNW7</accession>
<dbReference type="Proteomes" id="UP001241110">
    <property type="component" value="Unassembled WGS sequence"/>
</dbReference>
<evidence type="ECO:0000256" key="1">
    <source>
        <dbReference type="SAM" id="Phobius"/>
    </source>
</evidence>
<reference evidence="2" key="1">
    <citation type="submission" date="2023-05" db="EMBL/GenBank/DDBJ databases">
        <authorList>
            <person name="Zhang X."/>
        </authorList>
    </citation>
    <scope>NUCLEOTIDE SEQUENCE</scope>
    <source>
        <strain evidence="2">YF14B1</strain>
    </source>
</reference>
<keyword evidence="1" id="KW-0472">Membrane</keyword>
<organism evidence="2 3">
    <name type="scientific">Xanthocytophaga flava</name>
    <dbReference type="NCBI Taxonomy" id="3048013"/>
    <lineage>
        <taxon>Bacteria</taxon>
        <taxon>Pseudomonadati</taxon>
        <taxon>Bacteroidota</taxon>
        <taxon>Cytophagia</taxon>
        <taxon>Cytophagales</taxon>
        <taxon>Rhodocytophagaceae</taxon>
        <taxon>Xanthocytophaga</taxon>
    </lineage>
</organism>
<dbReference type="AlphaFoldDB" id="A0AAE3QNW7"/>
<dbReference type="PANTHER" id="PTHR37309">
    <property type="entry name" value="SLR0284 PROTEIN"/>
    <property type="match status" value="1"/>
</dbReference>
<proteinExistence type="predicted"/>
<evidence type="ECO:0000313" key="2">
    <source>
        <dbReference type="EMBL" id="MDJ1480023.1"/>
    </source>
</evidence>
<feature type="transmembrane region" description="Helical" evidence="1">
    <location>
        <begin position="54"/>
        <end position="77"/>
    </location>
</feature>